<sequence length="938" mass="97926">MVAGTGKEWPDMSDFSIISFDTSLLAGYYSAKTNLRVTSALSSGTASTTTTASASDITTPWDTADDRSLGTRYNEVKNLRKFINIADEEVQLANGDKDVQALFALYTAIEDLRTIAEYASSDTTSSSLLESLSEQYNKGMTEVQDYLQGLDLEQLTLFSGAKESKVTTEVALGKNTYERVGSVVAYGTEYSAISGINGDEVFTITLGDSGGTDDIVIDLSQISGTVSMTSLKNYVNTQITSVTELDGEGQEVPKYNTRFDFEEVEDGRFALVIDAGIGESVSLSAAAADPAVYLVGDTHEGSSGTESASITKLVDNGTSGNILSTTEHYATDLENPLHEIKDDEGELIDQDPVVEQTTTAASAVDGQGNLYVLGTTVGDLGANINVAETSDVYLSKFDASGNLLWSRLVGATDTAEAFDIAIDGDDNVVIAGQIDSELEDLDVFSGKDSFIIKYDNAGEELWTQQLDTAGTDSPASLAIDASGNVFVTGRITGAFDGTVTAGGGLDTYVVQLDAASGGVTQKTQFGGAGSETGQAIAIDADGNILVASEEDDQAVIRTFDAADLTNQLSSFTVGDLAGGEITDIAVDGSNVYLAGTSSASSFSGGGSVVSASSGGKDGFVIALNNTAGNLSSNWTSFLGTGSTDSIEDLTAVNGSVYVAGTTAGALPGDSKSGYSDAFAAKIDGATGATDWVQQVGSSGSFSSGAAVGFSEAGSSILTKLGLPTGELVFRESRDLETQTTATAGDYFYISVNGRTPYKIKVREGDDFYDIADRINGQSFSYLNATVTTSDGGQRLKIATKNGGEVQLFAGEGAQDALRKFGLEPTTVLSADELFGLGDDSIGTDPDNLGGAFGLEIEDLTQLRSKKEAEYVFNQLSNTLSTISRAYRSLFYDPIKAQLLQQNQVSGEAPAYLSKQLANYEAGLSRLLAGSSSDASILL</sequence>
<dbReference type="InterPro" id="IPR052918">
    <property type="entry name" value="Motility_Chemotaxis_Reg"/>
</dbReference>
<dbReference type="Gene3D" id="2.120.10.30">
    <property type="entry name" value="TolB, C-terminal domain"/>
    <property type="match status" value="1"/>
</dbReference>
<evidence type="ECO:0000313" key="2">
    <source>
        <dbReference type="Proteomes" id="UP000319148"/>
    </source>
</evidence>
<comment type="caution">
    <text evidence="1">The sequence shown here is derived from an EMBL/GenBank/DDBJ whole genome shotgun (WGS) entry which is preliminary data.</text>
</comment>
<dbReference type="Pfam" id="PF06739">
    <property type="entry name" value="SBBP"/>
    <property type="match status" value="1"/>
</dbReference>
<organism evidence="1 2">
    <name type="scientific">Emcibacter nanhaiensis</name>
    <dbReference type="NCBI Taxonomy" id="1505037"/>
    <lineage>
        <taxon>Bacteria</taxon>
        <taxon>Pseudomonadati</taxon>
        <taxon>Pseudomonadota</taxon>
        <taxon>Alphaproteobacteria</taxon>
        <taxon>Emcibacterales</taxon>
        <taxon>Emcibacteraceae</taxon>
        <taxon>Emcibacter</taxon>
    </lineage>
</organism>
<dbReference type="OrthoDB" id="7196243at2"/>
<reference evidence="2" key="1">
    <citation type="submission" date="2019-06" db="EMBL/GenBank/DDBJ databases">
        <title>The complete genome of Emcibacter congregatus ZYLT.</title>
        <authorList>
            <person name="Zhao Z."/>
        </authorList>
    </citation>
    <scope>NUCLEOTIDE SEQUENCE [LARGE SCALE GENOMIC DNA]</scope>
    <source>
        <strain evidence="2">MCCC 1A06723</strain>
    </source>
</reference>
<dbReference type="AlphaFoldDB" id="A0A501PM21"/>
<dbReference type="InterPro" id="IPR010620">
    <property type="entry name" value="SBBP_repeat"/>
</dbReference>
<dbReference type="PANTHER" id="PTHR35580">
    <property type="entry name" value="CELL SURFACE GLYCOPROTEIN (S-LAYER PROTEIN)-LIKE PROTEIN"/>
    <property type="match status" value="1"/>
</dbReference>
<name>A0A501PM21_9PROT</name>
<dbReference type="PANTHER" id="PTHR35580:SF1">
    <property type="entry name" value="PHYTASE-LIKE DOMAIN-CONTAINING PROTEIN"/>
    <property type="match status" value="1"/>
</dbReference>
<protein>
    <submittedName>
        <fullName evidence="1">Uncharacterized protein</fullName>
    </submittedName>
</protein>
<gene>
    <name evidence="1" type="ORF">FIV46_04895</name>
</gene>
<dbReference type="SUPFAM" id="SSF101898">
    <property type="entry name" value="NHL repeat"/>
    <property type="match status" value="1"/>
</dbReference>
<accession>A0A501PM21</accession>
<dbReference type="Proteomes" id="UP000319148">
    <property type="component" value="Unassembled WGS sequence"/>
</dbReference>
<proteinExistence type="predicted"/>
<keyword evidence="2" id="KW-1185">Reference proteome</keyword>
<dbReference type="InterPro" id="IPR011042">
    <property type="entry name" value="6-blade_b-propeller_TolB-like"/>
</dbReference>
<evidence type="ECO:0000313" key="1">
    <source>
        <dbReference type="EMBL" id="TPD61549.1"/>
    </source>
</evidence>
<dbReference type="EMBL" id="VFIY01000005">
    <property type="protein sequence ID" value="TPD61549.1"/>
    <property type="molecule type" value="Genomic_DNA"/>
</dbReference>